<proteinExistence type="predicted"/>
<organism evidence="1 2">
    <name type="scientific">Pestalotiopsis fici (strain W106-1 / CGMCC3.15140)</name>
    <dbReference type="NCBI Taxonomy" id="1229662"/>
    <lineage>
        <taxon>Eukaryota</taxon>
        <taxon>Fungi</taxon>
        <taxon>Dikarya</taxon>
        <taxon>Ascomycota</taxon>
        <taxon>Pezizomycotina</taxon>
        <taxon>Sordariomycetes</taxon>
        <taxon>Xylariomycetidae</taxon>
        <taxon>Amphisphaeriales</taxon>
        <taxon>Sporocadaceae</taxon>
        <taxon>Pestalotiopsis</taxon>
    </lineage>
</organism>
<name>W3XME5_PESFW</name>
<gene>
    <name evidence="1" type="ORF">PFICI_00274</name>
</gene>
<evidence type="ECO:0008006" key="3">
    <source>
        <dbReference type="Google" id="ProtNLM"/>
    </source>
</evidence>
<reference evidence="2" key="1">
    <citation type="journal article" date="2015" name="BMC Genomics">
        <title>Genomic and transcriptomic analysis of the endophytic fungus Pestalotiopsis fici reveals its lifestyle and high potential for synthesis of natural products.</title>
        <authorList>
            <person name="Wang X."/>
            <person name="Zhang X."/>
            <person name="Liu L."/>
            <person name="Xiang M."/>
            <person name="Wang W."/>
            <person name="Sun X."/>
            <person name="Che Y."/>
            <person name="Guo L."/>
            <person name="Liu G."/>
            <person name="Guo L."/>
            <person name="Wang C."/>
            <person name="Yin W.B."/>
            <person name="Stadler M."/>
            <person name="Zhang X."/>
            <person name="Liu X."/>
        </authorList>
    </citation>
    <scope>NUCLEOTIDE SEQUENCE [LARGE SCALE GENOMIC DNA]</scope>
    <source>
        <strain evidence="2">W106-1 / CGMCC3.15140</strain>
    </source>
</reference>
<evidence type="ECO:0000313" key="1">
    <source>
        <dbReference type="EMBL" id="ETS86446.1"/>
    </source>
</evidence>
<dbReference type="RefSeq" id="XP_007827046.1">
    <property type="nucleotide sequence ID" value="XM_007828855.1"/>
</dbReference>
<accession>W3XME5</accession>
<dbReference type="AlphaFoldDB" id="W3XME5"/>
<dbReference type="InParanoid" id="W3XME5"/>
<sequence length="284" mass="32557">MTTIKCSAPIAFRKTPISRRYPQPKKAQWKAKGIFHFFDLPAEIRRSILEILVDDARPHQVVNLLYASRQLYRETAELFYRDVTQITTNLPDKPSLYLAGRTTDLSQRLFVRNLTIEFKLQEHMHIFQSRYATTLRAMVDRGKLKQLILEIHGRFPSSQFWGMDSDASTEEVELVGTGTRKGQAPIIAPRFVAEPGFQSFLQFLREANVQEIRLLVDAYDHHGFWCRFHRQHPNGIACDGEWKGKGRRTLTVNWIQAVKALKGLQIVGSVVNETGGPSHGNISR</sequence>
<keyword evidence="2" id="KW-1185">Reference proteome</keyword>
<dbReference type="OrthoDB" id="5372935at2759"/>
<dbReference type="HOGENOM" id="CLU_1016009_0_0_1"/>
<dbReference type="GeneID" id="19265287"/>
<dbReference type="Proteomes" id="UP000030651">
    <property type="component" value="Unassembled WGS sequence"/>
</dbReference>
<evidence type="ECO:0000313" key="2">
    <source>
        <dbReference type="Proteomes" id="UP000030651"/>
    </source>
</evidence>
<protein>
    <recommendedName>
        <fullName evidence="3">F-box domain-containing protein</fullName>
    </recommendedName>
</protein>
<dbReference type="EMBL" id="KI912109">
    <property type="protein sequence ID" value="ETS86446.1"/>
    <property type="molecule type" value="Genomic_DNA"/>
</dbReference>
<dbReference type="KEGG" id="pfy:PFICI_00274"/>